<sequence length="87" mass="9796">MRLMLILYPRDVNKANSKKTLPINDNGVTKTKIFVRLLLSIDRRETGKANGNVKLALEMKDFGVVGIDLLGNLQMGEWIRSCGIEFC</sequence>
<dbReference type="Gene3D" id="3.20.20.140">
    <property type="entry name" value="Metal-dependent hydrolases"/>
    <property type="match status" value="1"/>
</dbReference>
<dbReference type="EMBL" id="JBBNAF010000008">
    <property type="protein sequence ID" value="KAK9121902.1"/>
    <property type="molecule type" value="Genomic_DNA"/>
</dbReference>
<protein>
    <submittedName>
        <fullName evidence="1">Uncharacterized protein</fullName>
    </submittedName>
</protein>
<evidence type="ECO:0000313" key="1">
    <source>
        <dbReference type="EMBL" id="KAK9121902.1"/>
    </source>
</evidence>
<accession>A0AAP0IU82</accession>
<reference evidence="1 2" key="1">
    <citation type="submission" date="2024-01" db="EMBL/GenBank/DDBJ databases">
        <title>Genome assemblies of Stephania.</title>
        <authorList>
            <person name="Yang L."/>
        </authorList>
    </citation>
    <scope>NUCLEOTIDE SEQUENCE [LARGE SCALE GENOMIC DNA]</scope>
    <source>
        <strain evidence="1">YNDBR</strain>
        <tissue evidence="1">Leaf</tissue>
    </source>
</reference>
<proteinExistence type="predicted"/>
<evidence type="ECO:0000313" key="2">
    <source>
        <dbReference type="Proteomes" id="UP001420932"/>
    </source>
</evidence>
<organism evidence="1 2">
    <name type="scientific">Stephania yunnanensis</name>
    <dbReference type="NCBI Taxonomy" id="152371"/>
    <lineage>
        <taxon>Eukaryota</taxon>
        <taxon>Viridiplantae</taxon>
        <taxon>Streptophyta</taxon>
        <taxon>Embryophyta</taxon>
        <taxon>Tracheophyta</taxon>
        <taxon>Spermatophyta</taxon>
        <taxon>Magnoliopsida</taxon>
        <taxon>Ranunculales</taxon>
        <taxon>Menispermaceae</taxon>
        <taxon>Menispermoideae</taxon>
        <taxon>Cissampelideae</taxon>
        <taxon>Stephania</taxon>
    </lineage>
</organism>
<keyword evidence="2" id="KW-1185">Reference proteome</keyword>
<dbReference type="Proteomes" id="UP001420932">
    <property type="component" value="Unassembled WGS sequence"/>
</dbReference>
<comment type="caution">
    <text evidence="1">The sequence shown here is derived from an EMBL/GenBank/DDBJ whole genome shotgun (WGS) entry which is preliminary data.</text>
</comment>
<name>A0AAP0IU82_9MAGN</name>
<gene>
    <name evidence="1" type="ORF">Syun_019519</name>
</gene>
<dbReference type="AlphaFoldDB" id="A0AAP0IU82"/>